<dbReference type="GO" id="GO:0005886">
    <property type="term" value="C:plasma membrane"/>
    <property type="evidence" value="ECO:0007669"/>
    <property type="project" value="UniProtKB-SubCell"/>
</dbReference>
<comment type="subcellular location">
    <subcellularLocation>
        <location evidence="10">Cell membrane</location>
        <topology evidence="10">Peripheral membrane protein</topology>
        <orientation evidence="10">Cytoplasmic side</orientation>
    </subcellularLocation>
</comment>
<dbReference type="GO" id="GO:0005975">
    <property type="term" value="P:carbohydrate metabolic process"/>
    <property type="evidence" value="ECO:0007669"/>
    <property type="project" value="InterPro"/>
</dbReference>
<dbReference type="STRING" id="670482.SAMN04488542_11034"/>
<evidence type="ECO:0000256" key="9">
    <source>
        <dbReference type="ARBA" id="ARBA00023316"/>
    </source>
</evidence>
<keyword evidence="5 10" id="KW-0133">Cell shape</keyword>
<dbReference type="InterPro" id="IPR004276">
    <property type="entry name" value="GlycoTrans_28_N"/>
</dbReference>
<evidence type="ECO:0000313" key="14">
    <source>
        <dbReference type="Proteomes" id="UP000198972"/>
    </source>
</evidence>
<sequence>MSKRILFTGGGSAGHVTVNVALIPKFVDMGWDIKYMGSAQGIEAELIQKLGNVEYLSISTGKLRRYIDKENLKDPFRVIKGVYQAYQLIRKMKPNVVFSKGGFVSVPVVLGAWLNRIPVIIHESDITPGLANKISIPFASKICVTFPETKKYIKSDKALHVGAIIREELMHGSSIKGLTLCNFTRNKPVIVCMGGSLGSQRINEILRRNLHHLIDKFQIVHICGKGQIDNSYSVYREYKQFEYVHHELVDILAMTDIVISRAGSNSIFEFLSLKKPMLLIPLSKEASRGDQVLNALSFKSSGYCEILLEENMDDDTFNEAIRNVFDKRYAIIERMESSESTNAVNKVVELITAIAK</sequence>
<proteinExistence type="inferred from homology"/>
<comment type="function">
    <text evidence="10">Cell wall formation. Catalyzes the transfer of a GlcNAc subunit on undecaprenyl-pyrophosphoryl-MurNAc-pentapeptide (lipid intermediate I) to form undecaprenyl-pyrophosphoryl-MurNAc-(pentapeptide)GlcNAc (lipid intermediate II).</text>
</comment>
<dbReference type="GO" id="GO:0008360">
    <property type="term" value="P:regulation of cell shape"/>
    <property type="evidence" value="ECO:0007669"/>
    <property type="project" value="UniProtKB-KW"/>
</dbReference>
<evidence type="ECO:0000256" key="1">
    <source>
        <dbReference type="ARBA" id="ARBA00022475"/>
    </source>
</evidence>
<keyword evidence="3 10" id="KW-0328">Glycosyltransferase</keyword>
<comment type="caution">
    <text evidence="10">Lacks conserved residue(s) required for the propagation of feature annotation.</text>
</comment>
<evidence type="ECO:0000256" key="5">
    <source>
        <dbReference type="ARBA" id="ARBA00022960"/>
    </source>
</evidence>
<dbReference type="NCBIfam" id="NF009102">
    <property type="entry name" value="PRK12446.1"/>
    <property type="match status" value="1"/>
</dbReference>
<reference evidence="13 14" key="1">
    <citation type="submission" date="2016-10" db="EMBL/GenBank/DDBJ databases">
        <authorList>
            <person name="de Groot N.N."/>
        </authorList>
    </citation>
    <scope>NUCLEOTIDE SEQUENCE [LARGE SCALE GENOMIC DNA]</scope>
    <source>
        <strain evidence="13 14">DSM 28129</strain>
    </source>
</reference>
<feature type="binding site" evidence="10">
    <location>
        <begin position="12"/>
        <end position="14"/>
    </location>
    <ligand>
        <name>UDP-N-acetyl-alpha-D-glucosamine</name>
        <dbReference type="ChEBI" id="CHEBI:57705"/>
    </ligand>
</feature>
<evidence type="ECO:0000259" key="11">
    <source>
        <dbReference type="Pfam" id="PF03033"/>
    </source>
</evidence>
<dbReference type="OrthoDB" id="9808936at2"/>
<keyword evidence="8 10" id="KW-0131">Cell cycle</keyword>
<dbReference type="EC" id="2.4.1.227" evidence="10"/>
<dbReference type="GO" id="GO:0009252">
    <property type="term" value="P:peptidoglycan biosynthetic process"/>
    <property type="evidence" value="ECO:0007669"/>
    <property type="project" value="UniProtKB-UniRule"/>
</dbReference>
<dbReference type="GO" id="GO:0071555">
    <property type="term" value="P:cell wall organization"/>
    <property type="evidence" value="ECO:0007669"/>
    <property type="project" value="UniProtKB-KW"/>
</dbReference>
<dbReference type="Gene3D" id="3.40.50.2000">
    <property type="entry name" value="Glycogen Phosphorylase B"/>
    <property type="match status" value="2"/>
</dbReference>
<dbReference type="InterPro" id="IPR006009">
    <property type="entry name" value="GlcNAc_MurG"/>
</dbReference>
<dbReference type="AlphaFoldDB" id="A0A1G7KR40"/>
<keyword evidence="9 10" id="KW-0961">Cell wall biogenesis/degradation</keyword>
<feature type="binding site" evidence="10">
    <location>
        <position position="166"/>
    </location>
    <ligand>
        <name>UDP-N-acetyl-alpha-D-glucosamine</name>
        <dbReference type="ChEBI" id="CHEBI:57705"/>
    </ligand>
</feature>
<evidence type="ECO:0000256" key="7">
    <source>
        <dbReference type="ARBA" id="ARBA00023136"/>
    </source>
</evidence>
<evidence type="ECO:0000259" key="12">
    <source>
        <dbReference type="Pfam" id="PF04101"/>
    </source>
</evidence>
<dbReference type="GO" id="GO:0050511">
    <property type="term" value="F:undecaprenyldiphospho-muramoylpentapeptide beta-N-acetylglucosaminyltransferase activity"/>
    <property type="evidence" value="ECO:0007669"/>
    <property type="project" value="UniProtKB-UniRule"/>
</dbReference>
<dbReference type="RefSeq" id="WP_091229354.1">
    <property type="nucleotide sequence ID" value="NZ_FNBG01000010.1"/>
</dbReference>
<keyword evidence="1 10" id="KW-1003">Cell membrane</keyword>
<evidence type="ECO:0000256" key="8">
    <source>
        <dbReference type="ARBA" id="ARBA00023306"/>
    </source>
</evidence>
<dbReference type="UniPathway" id="UPA00219"/>
<dbReference type="PANTHER" id="PTHR21015:SF27">
    <property type="entry name" value="UDP-N-ACETYLGLUCOSAMINE--N-ACETYLMURAMYL-(PENTAPEPTIDE) PYROPHOSPHORYL-UNDECAPRENOL N-ACETYLGLUCOSAMINE TRANSFERASE"/>
    <property type="match status" value="1"/>
</dbReference>
<keyword evidence="14" id="KW-1185">Reference proteome</keyword>
<protein>
    <recommendedName>
        <fullName evidence="10">UDP-N-acetylglucosamine--N-acetylmuramyl-(pentapeptide) pyrophosphoryl-undecaprenol N-acetylglucosamine transferase</fullName>
        <ecNumber evidence="10">2.4.1.227</ecNumber>
    </recommendedName>
    <alternativeName>
        <fullName evidence="10">Undecaprenyl-PP-MurNAc-pentapeptide-UDPGlcNAc GlcNAc transferase</fullName>
    </alternativeName>
</protein>
<dbReference type="Proteomes" id="UP000198972">
    <property type="component" value="Unassembled WGS sequence"/>
</dbReference>
<name>A0A1G7KR40_9BACL</name>
<keyword evidence="4 10" id="KW-0808">Transferase</keyword>
<dbReference type="CDD" id="cd03785">
    <property type="entry name" value="GT28_MurG"/>
    <property type="match status" value="1"/>
</dbReference>
<gene>
    <name evidence="10" type="primary">murG</name>
    <name evidence="13" type="ORF">SAMN04488542_11034</name>
</gene>
<evidence type="ECO:0000256" key="6">
    <source>
        <dbReference type="ARBA" id="ARBA00022984"/>
    </source>
</evidence>
<dbReference type="HAMAP" id="MF_00033">
    <property type="entry name" value="MurG"/>
    <property type="match status" value="1"/>
</dbReference>
<dbReference type="GO" id="GO:0051991">
    <property type="term" value="F:UDP-N-acetyl-D-glucosamine:N-acetylmuramoyl-L-alanyl-D-glutamyl-meso-2,6-diaminopimelyl-D-alanyl-D-alanine-diphosphoundecaprenol 4-beta-N-acetylglucosaminlytransferase activity"/>
    <property type="evidence" value="ECO:0007669"/>
    <property type="project" value="RHEA"/>
</dbReference>
<organism evidence="13 14">
    <name type="scientific">Fontibacillus panacisegetis</name>
    <dbReference type="NCBI Taxonomy" id="670482"/>
    <lineage>
        <taxon>Bacteria</taxon>
        <taxon>Bacillati</taxon>
        <taxon>Bacillota</taxon>
        <taxon>Bacilli</taxon>
        <taxon>Bacillales</taxon>
        <taxon>Paenibacillaceae</taxon>
        <taxon>Fontibacillus</taxon>
    </lineage>
</organism>
<dbReference type="PANTHER" id="PTHR21015">
    <property type="entry name" value="UDP-N-ACETYLGLUCOSAMINE--N-ACETYLMURAMYL-(PENTAPEPTIDE) PYROPHOSPHORYL-UNDECAPRENOL N-ACETYLGLUCOSAMINE TRANSFERASE 1"/>
    <property type="match status" value="1"/>
</dbReference>
<feature type="binding site" evidence="10">
    <location>
        <position position="291"/>
    </location>
    <ligand>
        <name>UDP-N-acetyl-alpha-D-glucosamine</name>
        <dbReference type="ChEBI" id="CHEBI:57705"/>
    </ligand>
</feature>
<dbReference type="GO" id="GO:0051301">
    <property type="term" value="P:cell division"/>
    <property type="evidence" value="ECO:0007669"/>
    <property type="project" value="UniProtKB-KW"/>
</dbReference>
<evidence type="ECO:0000256" key="4">
    <source>
        <dbReference type="ARBA" id="ARBA00022679"/>
    </source>
</evidence>
<dbReference type="EMBL" id="FNBG01000010">
    <property type="protein sequence ID" value="SDF39420.1"/>
    <property type="molecule type" value="Genomic_DNA"/>
</dbReference>
<dbReference type="Pfam" id="PF04101">
    <property type="entry name" value="Glyco_tran_28_C"/>
    <property type="match status" value="1"/>
</dbReference>
<comment type="similarity">
    <text evidence="10">Belongs to the glycosyltransferase 28 family. MurG subfamily.</text>
</comment>
<evidence type="ECO:0000256" key="3">
    <source>
        <dbReference type="ARBA" id="ARBA00022676"/>
    </source>
</evidence>
<accession>A0A1G7KR40</accession>
<evidence type="ECO:0000313" key="13">
    <source>
        <dbReference type="EMBL" id="SDF39420.1"/>
    </source>
</evidence>
<feature type="domain" description="Glycosyl transferase family 28 C-terminal" evidence="12">
    <location>
        <begin position="189"/>
        <end position="346"/>
    </location>
</feature>
<feature type="domain" description="Glycosyltransferase family 28 N-terminal" evidence="11">
    <location>
        <begin position="5"/>
        <end position="142"/>
    </location>
</feature>
<keyword evidence="2 10" id="KW-0132">Cell division</keyword>
<dbReference type="InterPro" id="IPR007235">
    <property type="entry name" value="Glyco_trans_28_C"/>
</dbReference>
<dbReference type="Pfam" id="PF03033">
    <property type="entry name" value="Glyco_transf_28"/>
    <property type="match status" value="1"/>
</dbReference>
<evidence type="ECO:0000256" key="10">
    <source>
        <dbReference type="HAMAP-Rule" id="MF_00033"/>
    </source>
</evidence>
<comment type="pathway">
    <text evidence="10">Cell wall biogenesis; peptidoglycan biosynthesis.</text>
</comment>
<keyword evidence="7 10" id="KW-0472">Membrane</keyword>
<comment type="catalytic activity">
    <reaction evidence="10">
        <text>di-trans,octa-cis-undecaprenyl diphospho-N-acetyl-alpha-D-muramoyl-L-alanyl-D-glutamyl-meso-2,6-diaminopimeloyl-D-alanyl-D-alanine + UDP-N-acetyl-alpha-D-glucosamine = di-trans,octa-cis-undecaprenyl diphospho-[N-acetyl-alpha-D-glucosaminyl-(1-&gt;4)]-N-acetyl-alpha-D-muramoyl-L-alanyl-D-glutamyl-meso-2,6-diaminopimeloyl-D-alanyl-D-alanine + UDP + H(+)</text>
        <dbReference type="Rhea" id="RHEA:31227"/>
        <dbReference type="ChEBI" id="CHEBI:15378"/>
        <dbReference type="ChEBI" id="CHEBI:57705"/>
        <dbReference type="ChEBI" id="CHEBI:58223"/>
        <dbReference type="ChEBI" id="CHEBI:61387"/>
        <dbReference type="ChEBI" id="CHEBI:61388"/>
        <dbReference type="EC" id="2.4.1.227"/>
    </reaction>
</comment>
<evidence type="ECO:0000256" key="2">
    <source>
        <dbReference type="ARBA" id="ARBA00022618"/>
    </source>
</evidence>
<feature type="binding site" evidence="10">
    <location>
        <position position="196"/>
    </location>
    <ligand>
        <name>UDP-N-acetyl-alpha-D-glucosamine</name>
        <dbReference type="ChEBI" id="CHEBI:57705"/>
    </ligand>
</feature>
<dbReference type="SUPFAM" id="SSF53756">
    <property type="entry name" value="UDP-Glycosyltransferase/glycogen phosphorylase"/>
    <property type="match status" value="1"/>
</dbReference>
<keyword evidence="6 10" id="KW-0573">Peptidoglycan synthesis</keyword>